<dbReference type="AlphaFoldDB" id="A0A182JBA9"/>
<protein>
    <recommendedName>
        <fullName evidence="2">Endonuclease/exonuclease/phosphatase domain-containing protein</fullName>
    </recommendedName>
</protein>
<reference evidence="1" key="1">
    <citation type="submission" date="2022-08" db="UniProtKB">
        <authorList>
            <consortium name="EnsemblMetazoa"/>
        </authorList>
    </citation>
    <scope>IDENTIFICATION</scope>
    <source>
        <strain evidence="1">EBRO</strain>
    </source>
</reference>
<accession>A0A182JBA9</accession>
<name>A0A182JBA9_ANOAO</name>
<dbReference type="EnsemblMetazoa" id="AATE014874-RA">
    <property type="protein sequence ID" value="AATE014874-PA.1"/>
    <property type="gene ID" value="AATE014874"/>
</dbReference>
<organism evidence="1">
    <name type="scientific">Anopheles atroparvus</name>
    <name type="common">European mosquito</name>
    <dbReference type="NCBI Taxonomy" id="41427"/>
    <lineage>
        <taxon>Eukaryota</taxon>
        <taxon>Metazoa</taxon>
        <taxon>Ecdysozoa</taxon>
        <taxon>Arthropoda</taxon>
        <taxon>Hexapoda</taxon>
        <taxon>Insecta</taxon>
        <taxon>Pterygota</taxon>
        <taxon>Neoptera</taxon>
        <taxon>Endopterygota</taxon>
        <taxon>Diptera</taxon>
        <taxon>Nematocera</taxon>
        <taxon>Culicoidea</taxon>
        <taxon>Culicidae</taxon>
        <taxon>Anophelinae</taxon>
        <taxon>Anopheles</taxon>
    </lineage>
</organism>
<dbReference type="VEuPathDB" id="VectorBase:AATE014874"/>
<evidence type="ECO:0000313" key="1">
    <source>
        <dbReference type="EnsemblMetazoa" id="AATE014874-PA.1"/>
    </source>
</evidence>
<proteinExistence type="predicted"/>
<sequence>MQKALSPGAFVRRAASNAVWTRGNDGLSKLTEQLGPNDIIIIVGDFNLPSIVWSTDHATPPFFRPASFTKRDVPFIDGLYLNGLTQLSGICNIHGRQLDLVLGNTPAINACGTIHPAALQLLPEDAHHPALEMCLSVDSPSTARASHPLPPGGPRDLNFRKLDCAKLSRLILEHDWSFLDTDVTIDGATANFTSDLGVWLDDRLAFGAHLDSVVERASRLLGLITRMASEIRDPLCLRALGAPDPRLRERYLVSRWRHGGR</sequence>
<evidence type="ECO:0008006" key="2">
    <source>
        <dbReference type="Google" id="ProtNLM"/>
    </source>
</evidence>